<reference evidence="2 4" key="2">
    <citation type="submission" date="2016-10" db="EMBL/GenBank/DDBJ databases">
        <authorList>
            <person name="Varghese N."/>
            <person name="Submissions S."/>
        </authorList>
    </citation>
    <scope>NUCLEOTIDE SEQUENCE [LARGE SCALE GENOMIC DNA]</scope>
    <source>
        <strain evidence="2 4">BS3652</strain>
    </source>
</reference>
<proteinExistence type="predicted"/>
<dbReference type="InterPro" id="IPR016155">
    <property type="entry name" value="Mopterin_synth/thiamin_S_b"/>
</dbReference>
<dbReference type="OrthoDB" id="9801945at2"/>
<reference evidence="1 3" key="1">
    <citation type="submission" date="2015-02" db="EMBL/GenBank/DDBJ databases">
        <title>Pseudomonas helleri sp. nov. and Pseudomonas weihenstephanensis sp. nov., isolated from raw cows milk.</title>
        <authorList>
            <person name="von Neubeck M."/>
            <person name="Huptas C."/>
            <person name="Wenning M."/>
            <person name="Scherer S."/>
        </authorList>
    </citation>
    <scope>NUCLEOTIDE SEQUENCE [LARGE SCALE GENOMIC DNA]</scope>
    <source>
        <strain evidence="1 3">DSM 21104</strain>
    </source>
</reference>
<dbReference type="InterPro" id="IPR012675">
    <property type="entry name" value="Beta-grasp_dom_sf"/>
</dbReference>
<dbReference type="Proteomes" id="UP000183155">
    <property type="component" value="Unassembled WGS sequence"/>
</dbReference>
<dbReference type="EMBL" id="JYLA01000002">
    <property type="protein sequence ID" value="KMM85913.1"/>
    <property type="molecule type" value="Genomic_DNA"/>
</dbReference>
<dbReference type="EMBL" id="FNRS01000001">
    <property type="protein sequence ID" value="SED06315.1"/>
    <property type="molecule type" value="Genomic_DNA"/>
</dbReference>
<dbReference type="STRING" id="47884.SAMN04490203_3731"/>
<dbReference type="Gene3D" id="3.10.20.30">
    <property type="match status" value="1"/>
</dbReference>
<protein>
    <submittedName>
        <fullName evidence="1">Molybdenum cofactor biosynthesis protein MoaD</fullName>
    </submittedName>
    <submittedName>
        <fullName evidence="2">Molybdopterin synthase subunit MoaD</fullName>
    </submittedName>
</protein>
<evidence type="ECO:0000313" key="4">
    <source>
        <dbReference type="Proteomes" id="UP000183155"/>
    </source>
</evidence>
<comment type="caution">
    <text evidence="1">The sequence shown here is derived from an EMBL/GenBank/DDBJ whole genome shotgun (WGS) entry which is preliminary data.</text>
</comment>
<accession>A0A0J6GU83</accession>
<dbReference type="PATRIC" id="fig|47884.3.peg.1326"/>
<dbReference type="AlphaFoldDB" id="A0A0J6GU83"/>
<organism evidence="1 3">
    <name type="scientific">Pseudomonas taetrolens</name>
    <dbReference type="NCBI Taxonomy" id="47884"/>
    <lineage>
        <taxon>Bacteria</taxon>
        <taxon>Pseudomonadati</taxon>
        <taxon>Pseudomonadota</taxon>
        <taxon>Gammaproteobacteria</taxon>
        <taxon>Pseudomonadales</taxon>
        <taxon>Pseudomonadaceae</taxon>
        <taxon>Pseudomonas</taxon>
    </lineage>
</organism>
<evidence type="ECO:0000313" key="1">
    <source>
        <dbReference type="EMBL" id="KMM85913.1"/>
    </source>
</evidence>
<dbReference type="SUPFAM" id="SSF54285">
    <property type="entry name" value="MoaD/ThiS"/>
    <property type="match status" value="1"/>
</dbReference>
<dbReference type="CDD" id="cd00754">
    <property type="entry name" value="Ubl_MoaD"/>
    <property type="match status" value="1"/>
</dbReference>
<sequence length="81" mass="8920">MNLNVMFFARYREALGLDVLSVSGEFATVQHLRESLMARGGEWGVLAEPQLMCARNEALCKLDEPLQDGDEVAFFPTVTGG</sequence>
<dbReference type="RefSeq" id="WP_048378661.1">
    <property type="nucleotide sequence ID" value="NZ_FNRS01000001.1"/>
</dbReference>
<evidence type="ECO:0000313" key="2">
    <source>
        <dbReference type="EMBL" id="SED06315.1"/>
    </source>
</evidence>
<dbReference type="InterPro" id="IPR003749">
    <property type="entry name" value="ThiS/MoaD-like"/>
</dbReference>
<keyword evidence="4" id="KW-1185">Reference proteome</keyword>
<name>A0A0J6GU83_PSETA</name>
<dbReference type="Proteomes" id="UP000036395">
    <property type="component" value="Unassembled WGS sequence"/>
</dbReference>
<gene>
    <name evidence="2" type="ORF">SAMN04490203_3731</name>
    <name evidence="1" type="ORF">TU78_04635</name>
</gene>
<dbReference type="Pfam" id="PF02597">
    <property type="entry name" value="ThiS"/>
    <property type="match status" value="1"/>
</dbReference>
<evidence type="ECO:0000313" key="3">
    <source>
        <dbReference type="Proteomes" id="UP000036395"/>
    </source>
</evidence>